<comment type="caution">
    <text evidence="7">The sequence shown here is derived from an EMBL/GenBank/DDBJ whole genome shotgun (WGS) entry which is preliminary data.</text>
</comment>
<dbReference type="Gene3D" id="1.10.357.10">
    <property type="entry name" value="Tetracycline Repressor, domain 2"/>
    <property type="match status" value="1"/>
</dbReference>
<keyword evidence="1" id="KW-0678">Repressor</keyword>
<keyword evidence="2" id="KW-0805">Transcription regulation</keyword>
<organism evidence="7 8">
    <name type="scientific">Hydrogenophaga laconesensis</name>
    <dbReference type="NCBI Taxonomy" id="1805971"/>
    <lineage>
        <taxon>Bacteria</taxon>
        <taxon>Pseudomonadati</taxon>
        <taxon>Pseudomonadota</taxon>
        <taxon>Betaproteobacteria</taxon>
        <taxon>Burkholderiales</taxon>
        <taxon>Comamonadaceae</taxon>
        <taxon>Hydrogenophaga</taxon>
    </lineage>
</organism>
<dbReference type="InterPro" id="IPR009057">
    <property type="entry name" value="Homeodomain-like_sf"/>
</dbReference>
<feature type="domain" description="HTH tetR-type" evidence="6">
    <location>
        <begin position="7"/>
        <end position="67"/>
    </location>
</feature>
<proteinExistence type="predicted"/>
<name>A0ABU1V7Z2_9BURK</name>
<keyword evidence="8" id="KW-1185">Reference proteome</keyword>
<dbReference type="RefSeq" id="WP_204732617.1">
    <property type="nucleotide sequence ID" value="NZ_JAVDWE010000002.1"/>
</dbReference>
<dbReference type="PROSITE" id="PS01081">
    <property type="entry name" value="HTH_TETR_1"/>
    <property type="match status" value="1"/>
</dbReference>
<keyword evidence="4" id="KW-0804">Transcription</keyword>
<evidence type="ECO:0000256" key="1">
    <source>
        <dbReference type="ARBA" id="ARBA00022491"/>
    </source>
</evidence>
<dbReference type="SUPFAM" id="SSF46689">
    <property type="entry name" value="Homeodomain-like"/>
    <property type="match status" value="1"/>
</dbReference>
<feature type="DNA-binding region" description="H-T-H motif" evidence="5">
    <location>
        <begin position="30"/>
        <end position="49"/>
    </location>
</feature>
<dbReference type="InterPro" id="IPR050109">
    <property type="entry name" value="HTH-type_TetR-like_transc_reg"/>
</dbReference>
<dbReference type="InterPro" id="IPR001647">
    <property type="entry name" value="HTH_TetR"/>
</dbReference>
<evidence type="ECO:0000256" key="4">
    <source>
        <dbReference type="ARBA" id="ARBA00023163"/>
    </source>
</evidence>
<evidence type="ECO:0000256" key="5">
    <source>
        <dbReference type="PROSITE-ProRule" id="PRU00335"/>
    </source>
</evidence>
<dbReference type="EMBL" id="JAVDWE010000002">
    <property type="protein sequence ID" value="MDR7093527.1"/>
    <property type="molecule type" value="Genomic_DNA"/>
</dbReference>
<dbReference type="PANTHER" id="PTHR30055">
    <property type="entry name" value="HTH-TYPE TRANSCRIPTIONAL REGULATOR RUTR"/>
    <property type="match status" value="1"/>
</dbReference>
<dbReference type="Pfam" id="PF00440">
    <property type="entry name" value="TetR_N"/>
    <property type="match status" value="1"/>
</dbReference>
<gene>
    <name evidence="7" type="ORF">J2X09_001259</name>
</gene>
<dbReference type="InterPro" id="IPR023772">
    <property type="entry name" value="DNA-bd_HTH_TetR-type_CS"/>
</dbReference>
<evidence type="ECO:0000256" key="2">
    <source>
        <dbReference type="ARBA" id="ARBA00023015"/>
    </source>
</evidence>
<evidence type="ECO:0000259" key="6">
    <source>
        <dbReference type="PROSITE" id="PS50977"/>
    </source>
</evidence>
<sequence>MAQVKKEHVRTAILDAAFQLFTAHGYAGTTLPMIGKTAQISTPNIYSYFSSKLSILYAIFDPWIRAQFATLDEQLAALKSPERRLKRLLAMLWQELPELEHGFANNVIQAISTATPDGEYRPNLIAWMEAQIERMLLDALPPERHSLVRGTDMAHMIVMTTDGYIMYAHTVPERRCSDHTIDAFCRMLSGKPPKR</sequence>
<evidence type="ECO:0000313" key="7">
    <source>
        <dbReference type="EMBL" id="MDR7093527.1"/>
    </source>
</evidence>
<dbReference type="Proteomes" id="UP001265550">
    <property type="component" value="Unassembled WGS sequence"/>
</dbReference>
<evidence type="ECO:0000313" key="8">
    <source>
        <dbReference type="Proteomes" id="UP001265550"/>
    </source>
</evidence>
<reference evidence="7 8" key="1">
    <citation type="submission" date="2023-07" db="EMBL/GenBank/DDBJ databases">
        <title>Sorghum-associated microbial communities from plants grown in Nebraska, USA.</title>
        <authorList>
            <person name="Schachtman D."/>
        </authorList>
    </citation>
    <scope>NUCLEOTIDE SEQUENCE [LARGE SCALE GENOMIC DNA]</scope>
    <source>
        <strain evidence="7 8">BE240</strain>
    </source>
</reference>
<dbReference type="PROSITE" id="PS50977">
    <property type="entry name" value="HTH_TETR_2"/>
    <property type="match status" value="1"/>
</dbReference>
<evidence type="ECO:0000256" key="3">
    <source>
        <dbReference type="ARBA" id="ARBA00023125"/>
    </source>
</evidence>
<keyword evidence="3 5" id="KW-0238">DNA-binding</keyword>
<protein>
    <submittedName>
        <fullName evidence="7">AcrR family transcriptional regulator</fullName>
    </submittedName>
</protein>
<dbReference type="PANTHER" id="PTHR30055:SF234">
    <property type="entry name" value="HTH-TYPE TRANSCRIPTIONAL REGULATOR BETI"/>
    <property type="match status" value="1"/>
</dbReference>
<dbReference type="PRINTS" id="PR00455">
    <property type="entry name" value="HTHTETR"/>
</dbReference>
<accession>A0ABU1V7Z2</accession>